<keyword evidence="3" id="KW-1185">Reference proteome</keyword>
<feature type="compositionally biased region" description="Basic and acidic residues" evidence="1">
    <location>
        <begin position="7"/>
        <end position="31"/>
    </location>
</feature>
<evidence type="ECO:0000256" key="1">
    <source>
        <dbReference type="SAM" id="MobiDB-lite"/>
    </source>
</evidence>
<comment type="caution">
    <text evidence="2">The sequence shown here is derived from an EMBL/GenBank/DDBJ whole genome shotgun (WGS) entry which is preliminary data.</text>
</comment>
<accession>A0AAW1TT63</accession>
<feature type="region of interest" description="Disordered" evidence="1">
    <location>
        <begin position="1"/>
        <end position="43"/>
    </location>
</feature>
<evidence type="ECO:0000313" key="3">
    <source>
        <dbReference type="Proteomes" id="UP001431783"/>
    </source>
</evidence>
<proteinExistence type="predicted"/>
<feature type="region of interest" description="Disordered" evidence="1">
    <location>
        <begin position="156"/>
        <end position="181"/>
    </location>
</feature>
<dbReference type="EMBL" id="JARQZJ010000006">
    <property type="protein sequence ID" value="KAK9871608.1"/>
    <property type="molecule type" value="Genomic_DNA"/>
</dbReference>
<evidence type="ECO:0000313" key="2">
    <source>
        <dbReference type="EMBL" id="KAK9871608.1"/>
    </source>
</evidence>
<reference evidence="2 3" key="1">
    <citation type="submission" date="2023-03" db="EMBL/GenBank/DDBJ databases">
        <title>Genome insight into feeding habits of ladybird beetles.</title>
        <authorList>
            <person name="Li H.-S."/>
            <person name="Huang Y.-H."/>
            <person name="Pang H."/>
        </authorList>
    </citation>
    <scope>NUCLEOTIDE SEQUENCE [LARGE SCALE GENOMIC DNA]</scope>
    <source>
        <strain evidence="2">SYSU_2023b</strain>
        <tissue evidence="2">Whole body</tissue>
    </source>
</reference>
<protein>
    <submittedName>
        <fullName evidence="2">Uncharacterized protein</fullName>
    </submittedName>
</protein>
<name>A0AAW1TT63_9CUCU</name>
<gene>
    <name evidence="2" type="ORF">WA026_012987</name>
</gene>
<dbReference type="Proteomes" id="UP001431783">
    <property type="component" value="Unassembled WGS sequence"/>
</dbReference>
<organism evidence="2 3">
    <name type="scientific">Henosepilachna vigintioctopunctata</name>
    <dbReference type="NCBI Taxonomy" id="420089"/>
    <lineage>
        <taxon>Eukaryota</taxon>
        <taxon>Metazoa</taxon>
        <taxon>Ecdysozoa</taxon>
        <taxon>Arthropoda</taxon>
        <taxon>Hexapoda</taxon>
        <taxon>Insecta</taxon>
        <taxon>Pterygota</taxon>
        <taxon>Neoptera</taxon>
        <taxon>Endopterygota</taxon>
        <taxon>Coleoptera</taxon>
        <taxon>Polyphaga</taxon>
        <taxon>Cucujiformia</taxon>
        <taxon>Coccinelloidea</taxon>
        <taxon>Coccinellidae</taxon>
        <taxon>Epilachninae</taxon>
        <taxon>Epilachnini</taxon>
        <taxon>Henosepilachna</taxon>
    </lineage>
</organism>
<feature type="compositionally biased region" description="Basic and acidic residues" evidence="1">
    <location>
        <begin position="161"/>
        <end position="170"/>
    </location>
</feature>
<sequence>MLILRPRLNEERGRKRSSDFRRNNQQEEHGHPLNPDGMNLNENENQQHSDAMCLEKTCSLVQKNTNLQELPASTLNERTILYNIPKNKSDETSNYSCDSEKNEESNGLHFIELQPSIHTLQKGALEEFPPSSSKLIGDVPRFKNEQVVDVHSEIQKGPNQLEEKSSESQKESNQFGETDNKIEKYTEPDLSKFLSELAENANATSFNFTFNSLCNLPSKKIHFDSNILELFKASEKSQEENLKCSIKYELNILKNTRFDIKKLFHMFFAYKKDEKNSNCKRKFPLEKVQNFNKTLNMVLFGRAHFKEGFVHCKRLEDFVNGSLPSKFVGESLQYSYEYLFGATRHADVNYLSLIKLLLKQQTIEQAIISEMTNGKQCSTKVETNNANANLTESKTSRLKIDSSKEVEDWTDQTRNDFCDNTKNRVLDDCVFDFDADIPSSQQPGTLIKPETEIAQEVRVKDVATLCSNIKMEGSLAGNNSKVQTNERLRSIDLLSPSELIDVTAASDQFGDVIKANTSIPDSVISSKNSEFTGKTEISRNSKSKSKKAKPLQCALENKPVDSDSDIHDVFIKSDTEFLRSYINDDLELLRTTPFRVKELYYRFLIIKKDERNPISQRKIAISKVQTLNRTLNMLLFGKAHFKEGGVHYRKLVEFVNGGNDSKSLRESLYDSYSYIFSGRRNANVNYSALTNLLRKTHEDVPAGMEILENIEENAKKAKKKKVKSLLSVLKSRYITKTPKRYYDLHDEFIKSERDVLSNIIENELDLLHNKRFEVKMIYHQFKDFERILRTSGNLTLRSQYKLNVTLNMMLFGKAHLEEGGIHHRVLLDFVEGLPISNCTRESLYCSFRYIFSETRHEDLNYLSLIEMLMKKLEKTSQNYL</sequence>
<dbReference type="AlphaFoldDB" id="A0AAW1TT63"/>